<dbReference type="AlphaFoldDB" id="A0A1H6DXC3"/>
<evidence type="ECO:0000313" key="2">
    <source>
        <dbReference type="Proteomes" id="UP000236745"/>
    </source>
</evidence>
<reference evidence="1 2" key="1">
    <citation type="submission" date="2016-10" db="EMBL/GenBank/DDBJ databases">
        <authorList>
            <person name="de Groot N.N."/>
        </authorList>
    </citation>
    <scope>NUCLEOTIDE SEQUENCE [LARGE SCALE GENOMIC DNA]</scope>
    <source>
        <strain evidence="1 2">DSM 22012</strain>
    </source>
</reference>
<accession>A0A1H6DXC3</accession>
<dbReference type="EMBL" id="FNVQ01000012">
    <property type="protein sequence ID" value="SEG89366.1"/>
    <property type="molecule type" value="Genomic_DNA"/>
</dbReference>
<gene>
    <name evidence="1" type="ORF">SAMN05444390_1127</name>
</gene>
<dbReference type="Proteomes" id="UP000236745">
    <property type="component" value="Unassembled WGS sequence"/>
</dbReference>
<dbReference type="PANTHER" id="PTHR40266:SF2">
    <property type="entry name" value="TOXIN HIGB-1"/>
    <property type="match status" value="1"/>
</dbReference>
<dbReference type="RefSeq" id="WP_104005992.1">
    <property type="nucleotide sequence ID" value="NZ_FNVQ01000012.1"/>
</dbReference>
<protein>
    <submittedName>
        <fullName evidence="1">Proteic killer suppression protein</fullName>
    </submittedName>
</protein>
<dbReference type="Gene3D" id="3.30.2310.20">
    <property type="entry name" value="RelE-like"/>
    <property type="match status" value="1"/>
</dbReference>
<dbReference type="SUPFAM" id="SSF143011">
    <property type="entry name" value="RelE-like"/>
    <property type="match status" value="1"/>
</dbReference>
<dbReference type="Pfam" id="PF05015">
    <property type="entry name" value="HigB-like_toxin"/>
    <property type="match status" value="1"/>
</dbReference>
<proteinExistence type="predicted"/>
<sequence length="97" mass="11110">MAVAFRNSWLEAFYVEDLSHKKIPSAIEGAIFRKPQILDAATSVSDLRVPPGNRFEHLQGNLSGWCSIRINKQYRLIFRWDEGTALDTYLDPHAYKG</sequence>
<keyword evidence="2" id="KW-1185">Reference proteome</keyword>
<dbReference type="InterPro" id="IPR035093">
    <property type="entry name" value="RelE/ParE_toxin_dom_sf"/>
</dbReference>
<evidence type="ECO:0000313" key="1">
    <source>
        <dbReference type="EMBL" id="SEG89366.1"/>
    </source>
</evidence>
<dbReference type="OrthoDB" id="9801102at2"/>
<organism evidence="1 2">
    <name type="scientific">Marinobacterium lutimaris</name>
    <dbReference type="NCBI Taxonomy" id="568106"/>
    <lineage>
        <taxon>Bacteria</taxon>
        <taxon>Pseudomonadati</taxon>
        <taxon>Pseudomonadota</taxon>
        <taxon>Gammaproteobacteria</taxon>
        <taxon>Oceanospirillales</taxon>
        <taxon>Oceanospirillaceae</taxon>
        <taxon>Marinobacterium</taxon>
    </lineage>
</organism>
<dbReference type="PANTHER" id="PTHR40266">
    <property type="entry name" value="TOXIN HIGB-1"/>
    <property type="match status" value="1"/>
</dbReference>
<dbReference type="InterPro" id="IPR007711">
    <property type="entry name" value="HigB-1"/>
</dbReference>
<name>A0A1H6DXC3_9GAMM</name>